<dbReference type="PANTHER" id="PTHR14519">
    <property type="entry name" value="VITAMIN K EPOXIDE REDUCTASE COMPLEX, SUBUNIT 1"/>
    <property type="match status" value="1"/>
</dbReference>
<evidence type="ECO:0000256" key="3">
    <source>
        <dbReference type="ARBA" id="ARBA00012278"/>
    </source>
</evidence>
<evidence type="ECO:0000256" key="7">
    <source>
        <dbReference type="ARBA" id="ARBA00022989"/>
    </source>
</evidence>
<dbReference type="InterPro" id="IPR038354">
    <property type="entry name" value="VKOR_sf"/>
</dbReference>
<dbReference type="EC" id="1.17.4.4" evidence="3"/>
<protein>
    <recommendedName>
        <fullName evidence="3">vitamin-K-epoxide reductase (warfarin-sensitive)</fullName>
        <ecNumber evidence="3">1.17.4.4</ecNumber>
    </recommendedName>
</protein>
<accession>A0AAV0W388</accession>
<dbReference type="GO" id="GO:0048038">
    <property type="term" value="F:quinone binding"/>
    <property type="evidence" value="ECO:0007669"/>
    <property type="project" value="UniProtKB-KW"/>
</dbReference>
<name>A0AAV0W388_9HEMI</name>
<evidence type="ECO:0000256" key="9">
    <source>
        <dbReference type="ARBA" id="ARBA00023136"/>
    </source>
</evidence>
<dbReference type="GO" id="GO:0047057">
    <property type="term" value="F:vitamin-K-epoxide reductase (warfarin-sensitive) activity"/>
    <property type="evidence" value="ECO:0007669"/>
    <property type="project" value="UniProtKB-EC"/>
</dbReference>
<evidence type="ECO:0000256" key="5">
    <source>
        <dbReference type="ARBA" id="ARBA00022719"/>
    </source>
</evidence>
<dbReference type="InterPro" id="IPR012932">
    <property type="entry name" value="VKOR"/>
</dbReference>
<evidence type="ECO:0000256" key="4">
    <source>
        <dbReference type="ARBA" id="ARBA00022692"/>
    </source>
</evidence>
<keyword evidence="6" id="KW-0256">Endoplasmic reticulum</keyword>
<gene>
    <name evidence="14" type="ORF">MEUPH1_LOCUS6716</name>
</gene>
<dbReference type="Pfam" id="PF07884">
    <property type="entry name" value="VKOR"/>
    <property type="match status" value="1"/>
</dbReference>
<feature type="transmembrane region" description="Helical" evidence="12">
    <location>
        <begin position="12"/>
        <end position="30"/>
    </location>
</feature>
<feature type="transmembrane region" description="Helical" evidence="12">
    <location>
        <begin position="117"/>
        <end position="148"/>
    </location>
</feature>
<organism evidence="14 15">
    <name type="scientific">Macrosiphum euphorbiae</name>
    <name type="common">potato aphid</name>
    <dbReference type="NCBI Taxonomy" id="13131"/>
    <lineage>
        <taxon>Eukaryota</taxon>
        <taxon>Metazoa</taxon>
        <taxon>Ecdysozoa</taxon>
        <taxon>Arthropoda</taxon>
        <taxon>Hexapoda</taxon>
        <taxon>Insecta</taxon>
        <taxon>Pterygota</taxon>
        <taxon>Neoptera</taxon>
        <taxon>Paraneoptera</taxon>
        <taxon>Hemiptera</taxon>
        <taxon>Sternorrhyncha</taxon>
        <taxon>Aphidomorpha</taxon>
        <taxon>Aphidoidea</taxon>
        <taxon>Aphididae</taxon>
        <taxon>Macrosiphini</taxon>
        <taxon>Macrosiphum</taxon>
    </lineage>
</organism>
<dbReference type="Gene3D" id="1.20.1440.130">
    <property type="entry name" value="VKOR domain"/>
    <property type="match status" value="1"/>
</dbReference>
<dbReference type="GO" id="GO:0042373">
    <property type="term" value="P:vitamin K metabolic process"/>
    <property type="evidence" value="ECO:0007669"/>
    <property type="project" value="InterPro"/>
</dbReference>
<evidence type="ECO:0000256" key="6">
    <source>
        <dbReference type="ARBA" id="ARBA00022824"/>
    </source>
</evidence>
<evidence type="ECO:0000313" key="15">
    <source>
        <dbReference type="Proteomes" id="UP001160148"/>
    </source>
</evidence>
<keyword evidence="7 12" id="KW-1133">Transmembrane helix</keyword>
<dbReference type="AlphaFoldDB" id="A0AAV0W388"/>
<reference evidence="14 15" key="1">
    <citation type="submission" date="2023-01" db="EMBL/GenBank/DDBJ databases">
        <authorList>
            <person name="Whitehead M."/>
        </authorList>
    </citation>
    <scope>NUCLEOTIDE SEQUENCE [LARGE SCALE GENOMIC DNA]</scope>
</reference>
<evidence type="ECO:0000313" key="14">
    <source>
        <dbReference type="EMBL" id="CAI6350232.1"/>
    </source>
</evidence>
<keyword evidence="15" id="KW-1185">Reference proteome</keyword>
<feature type="domain" description="Vitamin K epoxide reductase" evidence="13">
    <location>
        <begin position="4"/>
        <end position="152"/>
    </location>
</feature>
<comment type="similarity">
    <text evidence="2">Belongs to the VKOR family.</text>
</comment>
<keyword evidence="8" id="KW-0560">Oxidoreductase</keyword>
<keyword evidence="10" id="KW-1015">Disulfide bond</keyword>
<keyword evidence="9 12" id="KW-0472">Membrane</keyword>
<dbReference type="InterPro" id="IPR042406">
    <property type="entry name" value="VKORC1/VKORC1L1"/>
</dbReference>
<evidence type="ECO:0000256" key="12">
    <source>
        <dbReference type="SAM" id="Phobius"/>
    </source>
</evidence>
<evidence type="ECO:0000256" key="2">
    <source>
        <dbReference type="ARBA" id="ARBA00006214"/>
    </source>
</evidence>
<comment type="subcellular location">
    <subcellularLocation>
        <location evidence="1">Endoplasmic reticulum membrane</location>
        <topology evidence="1">Multi-pass membrane protein</topology>
    </subcellularLocation>
</comment>
<dbReference type="PANTHER" id="PTHR14519:SF8">
    <property type="entry name" value="VITAMIN K EPOXIDE REDUCTASE COMPLEX SUBUNIT 1"/>
    <property type="match status" value="1"/>
</dbReference>
<dbReference type="GO" id="GO:0005789">
    <property type="term" value="C:endoplasmic reticulum membrane"/>
    <property type="evidence" value="ECO:0007669"/>
    <property type="project" value="UniProtKB-SubCell"/>
</dbReference>
<evidence type="ECO:0000256" key="8">
    <source>
        <dbReference type="ARBA" id="ARBA00023002"/>
    </source>
</evidence>
<evidence type="ECO:0000256" key="11">
    <source>
        <dbReference type="ARBA" id="ARBA00023284"/>
    </source>
</evidence>
<dbReference type="CDD" id="cd12917">
    <property type="entry name" value="VKOR_euk"/>
    <property type="match status" value="1"/>
</dbReference>
<dbReference type="SMART" id="SM00756">
    <property type="entry name" value="VKc"/>
    <property type="match status" value="1"/>
</dbReference>
<evidence type="ECO:0000256" key="10">
    <source>
        <dbReference type="ARBA" id="ARBA00023157"/>
    </source>
</evidence>
<keyword evidence="11" id="KW-0676">Redox-active center</keyword>
<proteinExistence type="inferred from homology"/>
<comment type="caution">
    <text evidence="14">The sequence shown here is derived from an EMBL/GenBank/DDBJ whole genome shotgun (WGS) entry which is preliminary data.</text>
</comment>
<evidence type="ECO:0000259" key="13">
    <source>
        <dbReference type="SMART" id="SM00756"/>
    </source>
</evidence>
<keyword evidence="4 12" id="KW-0812">Transmembrane</keyword>
<keyword evidence="5" id="KW-0874">Quinone</keyword>
<dbReference type="Proteomes" id="UP001160148">
    <property type="component" value="Unassembled WGS sequence"/>
</dbReference>
<evidence type="ECO:0000256" key="1">
    <source>
        <dbReference type="ARBA" id="ARBA00004477"/>
    </source>
</evidence>
<dbReference type="EMBL" id="CARXXK010000001">
    <property type="protein sequence ID" value="CAI6350232.1"/>
    <property type="molecule type" value="Genomic_DNA"/>
</dbReference>
<sequence length="169" mass="18732">MVQLGTINRIIKAYALVGFCVAAYALHVEISLENDPDFEPLCDLREYVKCSPAFISPYAKGFGIVGYIFGEDSAFNVPNGLTGMLFYTLSFALSCSDSDKLLNIHYYLAIASNVSTFYLAFVLVFVVQELCLVCLTTYFINAISLLCISSKRRKLLSLSVHLHKPCKGD</sequence>